<sequence>MEMISDEAFLKKSIASSSLPASQSPRLNQFLKRTSQSQRTLPGSCPSASLKEQGIGKDGNHTVNVDARSGRSWSSR</sequence>
<accession>A0A8J5I9F3</accession>
<dbReference type="EMBL" id="JAENGY010001806">
    <property type="protein sequence ID" value="KAG6946826.1"/>
    <property type="molecule type" value="Genomic_DNA"/>
</dbReference>
<organism evidence="2 3">
    <name type="scientific">Phytophthora aleatoria</name>
    <dbReference type="NCBI Taxonomy" id="2496075"/>
    <lineage>
        <taxon>Eukaryota</taxon>
        <taxon>Sar</taxon>
        <taxon>Stramenopiles</taxon>
        <taxon>Oomycota</taxon>
        <taxon>Peronosporomycetes</taxon>
        <taxon>Peronosporales</taxon>
        <taxon>Peronosporaceae</taxon>
        <taxon>Phytophthora</taxon>
    </lineage>
</organism>
<proteinExistence type="predicted"/>
<protein>
    <submittedName>
        <fullName evidence="2">Uncharacterized protein</fullName>
    </submittedName>
</protein>
<name>A0A8J5I9F3_9STRA</name>
<evidence type="ECO:0000313" key="2">
    <source>
        <dbReference type="EMBL" id="KAG6946826.1"/>
    </source>
</evidence>
<gene>
    <name evidence="2" type="ORF">JG688_00015830</name>
</gene>
<keyword evidence="3" id="KW-1185">Reference proteome</keyword>
<evidence type="ECO:0000313" key="3">
    <source>
        <dbReference type="Proteomes" id="UP000709295"/>
    </source>
</evidence>
<dbReference type="Proteomes" id="UP000709295">
    <property type="component" value="Unassembled WGS sequence"/>
</dbReference>
<dbReference type="AlphaFoldDB" id="A0A8J5I9F3"/>
<reference evidence="2" key="1">
    <citation type="submission" date="2021-01" db="EMBL/GenBank/DDBJ databases">
        <title>Phytophthora aleatoria, a newly-described species from Pinus radiata is distinct from Phytophthora cactorum isolates based on comparative genomics.</title>
        <authorList>
            <person name="Mcdougal R."/>
            <person name="Panda P."/>
            <person name="Williams N."/>
            <person name="Studholme D.J."/>
        </authorList>
    </citation>
    <scope>NUCLEOTIDE SEQUENCE</scope>
    <source>
        <strain evidence="2">NZFS 4037</strain>
    </source>
</reference>
<feature type="region of interest" description="Disordered" evidence="1">
    <location>
        <begin position="33"/>
        <end position="76"/>
    </location>
</feature>
<comment type="caution">
    <text evidence="2">The sequence shown here is derived from an EMBL/GenBank/DDBJ whole genome shotgun (WGS) entry which is preliminary data.</text>
</comment>
<evidence type="ECO:0000256" key="1">
    <source>
        <dbReference type="SAM" id="MobiDB-lite"/>
    </source>
</evidence>